<protein>
    <submittedName>
        <fullName evidence="1">Uncharacterized protein</fullName>
    </submittedName>
</protein>
<evidence type="ECO:0000313" key="1">
    <source>
        <dbReference type="EMBL" id="MFC7420731.1"/>
    </source>
</evidence>
<organism evidence="1 2">
    <name type="scientific">Iodobacter arcticus</name>
    <dbReference type="NCBI Taxonomy" id="590593"/>
    <lineage>
        <taxon>Bacteria</taxon>
        <taxon>Pseudomonadati</taxon>
        <taxon>Pseudomonadota</taxon>
        <taxon>Betaproteobacteria</taxon>
        <taxon>Neisseriales</taxon>
        <taxon>Chitinibacteraceae</taxon>
        <taxon>Iodobacter</taxon>
    </lineage>
</organism>
<evidence type="ECO:0000313" key="2">
    <source>
        <dbReference type="Proteomes" id="UP001596473"/>
    </source>
</evidence>
<dbReference type="EMBL" id="JBHTBQ010000026">
    <property type="protein sequence ID" value="MFC7420731.1"/>
    <property type="molecule type" value="Genomic_DNA"/>
</dbReference>
<accession>A0ABW2QYJ5</accession>
<sequence length="59" mass="7081">MIIKNTDDKQLQLDELKRLTTLPSINSKQREQIEQEIYRLQKGHQGKKDSAYEIDFYLK</sequence>
<comment type="caution">
    <text evidence="1">The sequence shown here is derived from an EMBL/GenBank/DDBJ whole genome shotgun (WGS) entry which is preliminary data.</text>
</comment>
<keyword evidence="2" id="KW-1185">Reference proteome</keyword>
<proteinExistence type="predicted"/>
<dbReference type="RefSeq" id="WP_380188324.1">
    <property type="nucleotide sequence ID" value="NZ_JBHTBQ010000026.1"/>
</dbReference>
<reference evidence="2" key="1">
    <citation type="journal article" date="2019" name="Int. J. Syst. Evol. Microbiol.">
        <title>The Global Catalogue of Microorganisms (GCM) 10K type strain sequencing project: providing services to taxonomists for standard genome sequencing and annotation.</title>
        <authorList>
            <consortium name="The Broad Institute Genomics Platform"/>
            <consortium name="The Broad Institute Genome Sequencing Center for Infectious Disease"/>
            <person name="Wu L."/>
            <person name="Ma J."/>
        </authorList>
    </citation>
    <scope>NUCLEOTIDE SEQUENCE [LARGE SCALE GENOMIC DNA]</scope>
    <source>
        <strain evidence="2">CCUG 62945</strain>
    </source>
</reference>
<dbReference type="Proteomes" id="UP001596473">
    <property type="component" value="Unassembled WGS sequence"/>
</dbReference>
<name>A0ABW2QYJ5_9NEIS</name>
<gene>
    <name evidence="1" type="ORF">ACFQNF_12710</name>
</gene>